<evidence type="ECO:0000313" key="3">
    <source>
        <dbReference type="Proteomes" id="UP001292094"/>
    </source>
</evidence>
<keyword evidence="3" id="KW-1185">Reference proteome</keyword>
<evidence type="ECO:0000313" key="2">
    <source>
        <dbReference type="EMBL" id="KAK4299585.1"/>
    </source>
</evidence>
<gene>
    <name evidence="2" type="ORF">Pmani_028144</name>
    <name evidence="1" type="ORF">Pmani_038573</name>
</gene>
<name>A0AAE1TYB7_9EUCA</name>
<dbReference type="EMBL" id="JAWZYT010006322">
    <property type="protein sequence ID" value="KAK4288396.1"/>
    <property type="molecule type" value="Genomic_DNA"/>
</dbReference>
<dbReference type="AlphaFoldDB" id="A0AAE1TYB7"/>
<reference evidence="2" key="1">
    <citation type="submission" date="2023-11" db="EMBL/GenBank/DDBJ databases">
        <title>Genome assemblies of two species of porcelain crab, Petrolisthes cinctipes and Petrolisthes manimaculis (Anomura: Porcellanidae).</title>
        <authorList>
            <person name="Angst P."/>
        </authorList>
    </citation>
    <scope>NUCLEOTIDE SEQUENCE</scope>
    <source>
        <strain evidence="2">PB745_02</strain>
        <tissue evidence="2">Gill</tissue>
    </source>
</reference>
<protein>
    <submittedName>
        <fullName evidence="2">Uncharacterized protein</fullName>
    </submittedName>
</protein>
<accession>A0AAE1TYB7</accession>
<sequence length="67" mass="7313">MDVGARARVSHLPATCCKGTPIFTFRTSHGGPETASITSESLPRREEVLYRDGPLTINHRAGTPYND</sequence>
<dbReference type="EMBL" id="JAWZYT010003209">
    <property type="protein sequence ID" value="KAK4299585.1"/>
    <property type="molecule type" value="Genomic_DNA"/>
</dbReference>
<organism evidence="2 3">
    <name type="scientific">Petrolisthes manimaculis</name>
    <dbReference type="NCBI Taxonomy" id="1843537"/>
    <lineage>
        <taxon>Eukaryota</taxon>
        <taxon>Metazoa</taxon>
        <taxon>Ecdysozoa</taxon>
        <taxon>Arthropoda</taxon>
        <taxon>Crustacea</taxon>
        <taxon>Multicrustacea</taxon>
        <taxon>Malacostraca</taxon>
        <taxon>Eumalacostraca</taxon>
        <taxon>Eucarida</taxon>
        <taxon>Decapoda</taxon>
        <taxon>Pleocyemata</taxon>
        <taxon>Anomura</taxon>
        <taxon>Galatheoidea</taxon>
        <taxon>Porcellanidae</taxon>
        <taxon>Petrolisthes</taxon>
    </lineage>
</organism>
<dbReference type="Proteomes" id="UP001292094">
    <property type="component" value="Unassembled WGS sequence"/>
</dbReference>
<evidence type="ECO:0000313" key="1">
    <source>
        <dbReference type="EMBL" id="KAK4288396.1"/>
    </source>
</evidence>
<proteinExistence type="predicted"/>
<comment type="caution">
    <text evidence="2">The sequence shown here is derived from an EMBL/GenBank/DDBJ whole genome shotgun (WGS) entry which is preliminary data.</text>
</comment>